<keyword evidence="1" id="KW-1133">Transmembrane helix</keyword>
<evidence type="ECO:0000313" key="2">
    <source>
        <dbReference type="EMBL" id="MFD2157581.1"/>
    </source>
</evidence>
<keyword evidence="1" id="KW-0812">Transmembrane</keyword>
<gene>
    <name evidence="2" type="ORF">ACFSW8_01570</name>
</gene>
<dbReference type="EMBL" id="JBHUJB010000009">
    <property type="protein sequence ID" value="MFD2157581.1"/>
    <property type="molecule type" value="Genomic_DNA"/>
</dbReference>
<evidence type="ECO:0000256" key="1">
    <source>
        <dbReference type="SAM" id="Phobius"/>
    </source>
</evidence>
<evidence type="ECO:0008006" key="4">
    <source>
        <dbReference type="Google" id="ProtNLM"/>
    </source>
</evidence>
<evidence type="ECO:0000313" key="3">
    <source>
        <dbReference type="Proteomes" id="UP001597389"/>
    </source>
</evidence>
<reference evidence="3" key="1">
    <citation type="journal article" date="2019" name="Int. J. Syst. Evol. Microbiol.">
        <title>The Global Catalogue of Microorganisms (GCM) 10K type strain sequencing project: providing services to taxonomists for standard genome sequencing and annotation.</title>
        <authorList>
            <consortium name="The Broad Institute Genomics Platform"/>
            <consortium name="The Broad Institute Genome Sequencing Center for Infectious Disease"/>
            <person name="Wu L."/>
            <person name="Ma J."/>
        </authorList>
    </citation>
    <scope>NUCLEOTIDE SEQUENCE [LARGE SCALE GENOMIC DNA]</scope>
    <source>
        <strain evidence="3">CCUG 57942</strain>
    </source>
</reference>
<keyword evidence="3" id="KW-1185">Reference proteome</keyword>
<feature type="transmembrane region" description="Helical" evidence="1">
    <location>
        <begin position="31"/>
        <end position="50"/>
    </location>
</feature>
<comment type="caution">
    <text evidence="2">The sequence shown here is derived from an EMBL/GenBank/DDBJ whole genome shotgun (WGS) entry which is preliminary data.</text>
</comment>
<keyword evidence="1" id="KW-0472">Membrane</keyword>
<dbReference type="RefSeq" id="WP_377089987.1">
    <property type="nucleotide sequence ID" value="NZ_JBHSJL010000014.1"/>
</dbReference>
<organism evidence="2 3">
    <name type="scientific">Rubritalea tangerina</name>
    <dbReference type="NCBI Taxonomy" id="430798"/>
    <lineage>
        <taxon>Bacteria</taxon>
        <taxon>Pseudomonadati</taxon>
        <taxon>Verrucomicrobiota</taxon>
        <taxon>Verrucomicrobiia</taxon>
        <taxon>Verrucomicrobiales</taxon>
        <taxon>Rubritaleaceae</taxon>
        <taxon>Rubritalea</taxon>
    </lineage>
</organism>
<sequence>MVFSRQKRIQRDREAGLVFSWRGGIEGNRGGMVLSLLMAVGLFAFAFWGISIDFKSSQLPQRKFAKILLLDEVSSDMALWVDQNSPFPSRWDPQTDTRHQARVQASLNEVFQEITEPPSPWKEMPEVEVPLSQPRLVERGRVELGGLPVPHERAKRPEVLELVMSLDALGGLESRQPESISPIEAPVPKQAYGSNYRFTVMLDADGRVVYCVPVEWQENGFAGEVENWLKGQRFKPNPGQSSELGEVSVGVEVKNYAGN</sequence>
<name>A0ABW4Z6U5_9BACT</name>
<proteinExistence type="predicted"/>
<dbReference type="Proteomes" id="UP001597389">
    <property type="component" value="Unassembled WGS sequence"/>
</dbReference>
<protein>
    <recommendedName>
        <fullName evidence="4">TonB C-terminal domain-containing protein</fullName>
    </recommendedName>
</protein>
<accession>A0ABW4Z6U5</accession>